<protein>
    <submittedName>
        <fullName evidence="2">Uncharacterized protein</fullName>
    </submittedName>
</protein>
<dbReference type="PANTHER" id="PTHR47026">
    <property type="entry name" value="PIGMENTOSA GTPASE REGULATOR-LIKE PROTEIN, PUTATIVE-RELATED"/>
    <property type="match status" value="1"/>
</dbReference>
<gene>
    <name evidence="2" type="ORF">TRFO_16344</name>
</gene>
<evidence type="ECO:0000313" key="3">
    <source>
        <dbReference type="Proteomes" id="UP000179807"/>
    </source>
</evidence>
<dbReference type="Proteomes" id="UP000179807">
    <property type="component" value="Unassembled WGS sequence"/>
</dbReference>
<keyword evidence="1" id="KW-0175">Coiled coil</keyword>
<keyword evidence="3" id="KW-1185">Reference proteome</keyword>
<name>A0A1J4KVD8_9EUKA</name>
<dbReference type="AlphaFoldDB" id="A0A1J4KVD8"/>
<dbReference type="RefSeq" id="XP_068366613.1">
    <property type="nucleotide sequence ID" value="XM_068498920.1"/>
</dbReference>
<evidence type="ECO:0000256" key="1">
    <source>
        <dbReference type="SAM" id="Coils"/>
    </source>
</evidence>
<proteinExistence type="predicted"/>
<dbReference type="PANTHER" id="PTHR47026:SF2">
    <property type="entry name" value="FLAGELLAR ASSOCIATED PROTEIN"/>
    <property type="match status" value="1"/>
</dbReference>
<comment type="caution">
    <text evidence="2">The sequence shown here is derived from an EMBL/GenBank/DDBJ whole genome shotgun (WGS) entry which is preliminary data.</text>
</comment>
<organism evidence="2 3">
    <name type="scientific">Tritrichomonas foetus</name>
    <dbReference type="NCBI Taxonomy" id="1144522"/>
    <lineage>
        <taxon>Eukaryota</taxon>
        <taxon>Metamonada</taxon>
        <taxon>Parabasalia</taxon>
        <taxon>Tritrichomonadida</taxon>
        <taxon>Tritrichomonadidae</taxon>
        <taxon>Tritrichomonas</taxon>
    </lineage>
</organism>
<evidence type="ECO:0000313" key="2">
    <source>
        <dbReference type="EMBL" id="OHT13477.1"/>
    </source>
</evidence>
<reference evidence="2" key="1">
    <citation type="submission" date="2016-10" db="EMBL/GenBank/DDBJ databases">
        <authorList>
            <person name="Benchimol M."/>
            <person name="Almeida L.G."/>
            <person name="Vasconcelos A.T."/>
            <person name="Perreira-Neves A."/>
            <person name="Rosa I.A."/>
            <person name="Tasca T."/>
            <person name="Bogo M.R."/>
            <person name="de Souza W."/>
        </authorList>
    </citation>
    <scope>NUCLEOTIDE SEQUENCE [LARGE SCALE GENOMIC DNA]</scope>
    <source>
        <strain evidence="2">K</strain>
    </source>
</reference>
<feature type="coiled-coil region" evidence="1">
    <location>
        <begin position="220"/>
        <end position="254"/>
    </location>
</feature>
<dbReference type="GeneID" id="94833624"/>
<dbReference type="VEuPathDB" id="TrichDB:TRFO_16344"/>
<accession>A0A1J4KVD8</accession>
<sequence length="363" mass="43435">MKNMWNIPKVALFRKILKIYQCQKISFEITYGIMKKRKLKNFSSSSSDSSSIYKNSEALGKYLLDGGPIEDVEESIKFHSDQLVEFFRAERDKILDGGPDCDYDYDRLQLIDDLLQFVFNQKEQNLYTKAQLLEIQKLKGRIKEAKEQLKESQKNYKRLRKQFNCDRKDAIEQLKDQQHQEHQKLIESFEKVPEKYRKISNKLIILRKQEKHLRLTHRYMEAKQIKIEGDQVEKEEMEENLKHWNIEKSNLLSQLENKHQQQMNCLEQKWERTWNSIYPAQLDRKQHYKLVIDNAKKRILEITGNKNDFKLSTTKSVLQVRKDELRTVTSRIGAHQRGKEPKTQRKIVETVYSDQMRAKTSLY</sequence>
<feature type="coiled-coil region" evidence="1">
    <location>
        <begin position="128"/>
        <end position="162"/>
    </location>
</feature>
<dbReference type="EMBL" id="MLAK01000519">
    <property type="protein sequence ID" value="OHT13477.1"/>
    <property type="molecule type" value="Genomic_DNA"/>
</dbReference>